<evidence type="ECO:0000313" key="3">
    <source>
        <dbReference type="Proteomes" id="UP001497457"/>
    </source>
</evidence>
<proteinExistence type="predicted"/>
<evidence type="ECO:0000313" key="2">
    <source>
        <dbReference type="EMBL" id="CAL4970295.1"/>
    </source>
</evidence>
<dbReference type="Pfam" id="PF23635">
    <property type="entry name" value="Beta-prop_AT5G49610-like"/>
    <property type="match status" value="1"/>
</dbReference>
<dbReference type="PANTHER" id="PTHR33207">
    <property type="entry name" value="F-BOX DOMAIN CONTAINING PROTEIN-RELATED"/>
    <property type="match status" value="1"/>
</dbReference>
<feature type="domain" description="F-box protein AT5G49610-like beta-propeller" evidence="1">
    <location>
        <begin position="113"/>
        <end position="395"/>
    </location>
</feature>
<accession>A0ABC9A4V5</accession>
<reference evidence="2 3" key="2">
    <citation type="submission" date="2024-10" db="EMBL/GenBank/DDBJ databases">
        <authorList>
            <person name="Ryan C."/>
        </authorList>
    </citation>
    <scope>NUCLEOTIDE SEQUENCE [LARGE SCALE GENOMIC DNA]</scope>
</reference>
<dbReference type="InterPro" id="IPR056594">
    <property type="entry name" value="AT5G49610-like_b-prop"/>
</dbReference>
<keyword evidence="3" id="KW-1185">Reference proteome</keyword>
<dbReference type="EMBL" id="OZ075112">
    <property type="protein sequence ID" value="CAL4970295.1"/>
    <property type="molecule type" value="Genomic_DNA"/>
</dbReference>
<gene>
    <name evidence="2" type="ORF">URODEC1_LOCUS50026</name>
</gene>
<dbReference type="Proteomes" id="UP001497457">
    <property type="component" value="Chromosome 2b"/>
</dbReference>
<evidence type="ECO:0000259" key="1">
    <source>
        <dbReference type="Pfam" id="PF23635"/>
    </source>
</evidence>
<dbReference type="AlphaFoldDB" id="A0ABC9A4V5"/>
<organism evidence="2 3">
    <name type="scientific">Urochloa decumbens</name>
    <dbReference type="NCBI Taxonomy" id="240449"/>
    <lineage>
        <taxon>Eukaryota</taxon>
        <taxon>Viridiplantae</taxon>
        <taxon>Streptophyta</taxon>
        <taxon>Embryophyta</taxon>
        <taxon>Tracheophyta</taxon>
        <taxon>Spermatophyta</taxon>
        <taxon>Magnoliopsida</taxon>
        <taxon>Liliopsida</taxon>
        <taxon>Poales</taxon>
        <taxon>Poaceae</taxon>
        <taxon>PACMAD clade</taxon>
        <taxon>Panicoideae</taxon>
        <taxon>Panicodae</taxon>
        <taxon>Paniceae</taxon>
        <taxon>Melinidinae</taxon>
        <taxon>Urochloa</taxon>
    </lineage>
</organism>
<sequence>MPSLPVVEDDDSASKVLANEGLVGDILKCLHCPTCFVSAALTSKHWLHNATNQAIIQSFRSRQSRHLLGVYICTENFSKPQFVPLADALSSELGAAIRHGNFRFDNMDKFFMNVWDCRNDRVLYGFSGSFNLPLCPAMRMPLHTLGQDTFVLPPQPSTTWCDCPHAMLLPDEDGGDISCYRLDIFYKGRMVCARVFVLQAGSWATHSASVADLVRPPKEILKKTLLMRGKIYMLTTAGYILAFHLANRNFFTVDLPKGVKFEYSNNLALCRGDDSVIYLFHLKGDKLTAWLQRMTDDLKGDRLTVSAISAQWVLRDTISVQDTCCHLIDKGCIRYVSVVGVGDNAEFLFLEFEGNGIIVYMHLKSRKVKLVCKRGPYNDFAIRVLPFVMTWPVVFPKLGAGEGKGEGLHQDSGVATSSVE</sequence>
<protein>
    <recommendedName>
        <fullName evidence="1">F-box protein AT5G49610-like beta-propeller domain-containing protein</fullName>
    </recommendedName>
</protein>
<name>A0ABC9A4V5_9POAL</name>
<reference evidence="3" key="1">
    <citation type="submission" date="2024-06" db="EMBL/GenBank/DDBJ databases">
        <authorList>
            <person name="Ryan C."/>
        </authorList>
    </citation>
    <scope>NUCLEOTIDE SEQUENCE [LARGE SCALE GENOMIC DNA]</scope>
</reference>